<organism evidence="2 3">
    <name type="scientific">Lithohypha guttulata</name>
    <dbReference type="NCBI Taxonomy" id="1690604"/>
    <lineage>
        <taxon>Eukaryota</taxon>
        <taxon>Fungi</taxon>
        <taxon>Dikarya</taxon>
        <taxon>Ascomycota</taxon>
        <taxon>Pezizomycotina</taxon>
        <taxon>Eurotiomycetes</taxon>
        <taxon>Chaetothyriomycetidae</taxon>
        <taxon>Chaetothyriales</taxon>
        <taxon>Trichomeriaceae</taxon>
        <taxon>Lithohypha</taxon>
    </lineage>
</organism>
<dbReference type="EMBL" id="JAVRRJ010000005">
    <property type="protein sequence ID" value="KAK5084209.1"/>
    <property type="molecule type" value="Genomic_DNA"/>
</dbReference>
<dbReference type="PANTHER" id="PTHR41775">
    <property type="entry name" value="SECRETED PROTEIN-RELATED"/>
    <property type="match status" value="1"/>
</dbReference>
<evidence type="ECO:0000313" key="2">
    <source>
        <dbReference type="EMBL" id="KAK5084209.1"/>
    </source>
</evidence>
<evidence type="ECO:0000256" key="1">
    <source>
        <dbReference type="SAM" id="MobiDB-lite"/>
    </source>
</evidence>
<dbReference type="SUPFAM" id="SSF75011">
    <property type="entry name" value="3-carboxy-cis,cis-mucoante lactonizing enzyme"/>
    <property type="match status" value="1"/>
</dbReference>
<accession>A0AAN7Y9W9</accession>
<dbReference type="Proteomes" id="UP001309876">
    <property type="component" value="Unassembled WGS sequence"/>
</dbReference>
<dbReference type="AlphaFoldDB" id="A0AAN7Y9W9"/>
<keyword evidence="3" id="KW-1185">Reference proteome</keyword>
<gene>
    <name evidence="2" type="ORF">LTR05_005285</name>
</gene>
<reference evidence="2 3" key="1">
    <citation type="submission" date="2023-08" db="EMBL/GenBank/DDBJ databases">
        <title>Black Yeasts Isolated from many extreme environments.</title>
        <authorList>
            <person name="Coleine C."/>
            <person name="Stajich J.E."/>
            <person name="Selbmann L."/>
        </authorList>
    </citation>
    <scope>NUCLEOTIDE SEQUENCE [LARGE SCALE GENOMIC DNA]</scope>
    <source>
        <strain evidence="2 3">CCFEE 5910</strain>
    </source>
</reference>
<evidence type="ECO:0000313" key="3">
    <source>
        <dbReference type="Proteomes" id="UP001309876"/>
    </source>
</evidence>
<sequence length="1184" mass="130363">MLTPASRSWDGERCSRMERRLQCSKPSTLSLQSLDSDWTNMATILVSDLPRDATIAADRIRSLVWIGDATGNVASLDLADAASGVHQHQNVGFAIRALAVGQKVLVVVGIDGQILLLNPDLPTDTGSDLGLLLAKPRQAVLNSAGTFVYVVAGATDTGPSGGTLIEIELTLDQGHRRQEYAVPGISGVTEMAGSIWVACNTAEDYSRGQIYNLNAGNLVLLLGNLPLISRIGALLSTDTIVAVHPNLNVLSLIDTASSGTRTVQIDGILDDILEVAGISDTTFVATTNSSLILIPTTSIITSPPFIEPVKPIFVGSWTRLFFNLGDTGLDTDQIHFGVSEPRAAFVSFTTESDKDEPAPLLVVGGRTGGYEISMMETATNRVLATQKFSISDEWLDDINGPPGTYFTDTLPRGESSWGGGPNSPQNLNTNPHTGTWNLLVILVDTSSARWPDEEIDSAKENILKNITTGVDVGAKSYSVKKYYEENSANQLTISVYKDTAFGVLNLPNAWEDYFAQTKDKDDNVTDDRWWNKNGSIRQTIVTAANQNNIVTTEDLQAVDTVVFFVFPADTDFVAGARFAWPVQWDSSEYSVGDWFWQKANFSQIYMTSDWESRDGRKIYATLSHEVGHSLGLPDLYEKPEYASETVKRIVYDWDMMAGSRDHLPHFSLSNKMRMGWVNASALKLFNFQVSGAVSETVILRAAEVGTVATNQSRGIEIRLADGWNLYIEYRAEQIGFISDDLIHDQRVMITDVVCTSFRPVSSRPVILFVRDDPATPGIDEHLLARNDSLIQIEPATQMRLAAKALSTDTNTAQVQVTYSSGQRPEPGIRDWEGSKSNWQSPDIEVRNERSLAKPDRYYNVPWLGHRNQIVAKIRNSGDLQATGVTVDFFVTRFTTGDGPETPMGSATGDILPSSTTEFIASEEWSPPEDGHYCMIVRIRQYQDPADPLILDRNPYNQVARSNYTSFISASQSPSSRVNTTINLSNPFPQRSIVFARVTKQHRYHRVFTSHQWRRVSGKSQLPIKVWDESIFGTPEWDALEQKDEGLLYKLPNQVSVEGHVTRVIPEIPHITRSITGGVGIRIDAGRATRIDIRDINRAAVAGSVFYLDSGRRLGGGGIVLFEIYPSRGGDYIVGDDTLNSDGFFAFKFARVDAEPAKAVVVHYLGDFDAAPSTTRVLQTRSARL</sequence>
<proteinExistence type="predicted"/>
<feature type="region of interest" description="Disordered" evidence="1">
    <location>
        <begin position="820"/>
        <end position="839"/>
    </location>
</feature>
<protein>
    <submittedName>
        <fullName evidence="2">Uncharacterized protein</fullName>
    </submittedName>
</protein>
<dbReference type="PANTHER" id="PTHR41775:SF1">
    <property type="entry name" value="PEPTIDASE M6-LIKE DOMAIN-CONTAINING PROTEIN"/>
    <property type="match status" value="1"/>
</dbReference>
<comment type="caution">
    <text evidence="2">The sequence shown here is derived from an EMBL/GenBank/DDBJ whole genome shotgun (WGS) entry which is preliminary data.</text>
</comment>
<name>A0AAN7Y9W9_9EURO</name>
<dbReference type="SUPFAM" id="SSF55486">
    <property type="entry name" value="Metalloproteases ('zincins'), catalytic domain"/>
    <property type="match status" value="1"/>
</dbReference>
<dbReference type="Gene3D" id="2.60.40.10">
    <property type="entry name" value="Immunoglobulins"/>
    <property type="match status" value="1"/>
</dbReference>
<dbReference type="InterPro" id="IPR013783">
    <property type="entry name" value="Ig-like_fold"/>
</dbReference>